<dbReference type="RefSeq" id="WP_216941740.1">
    <property type="nucleotide sequence ID" value="NZ_CP077062.1"/>
</dbReference>
<dbReference type="EMBL" id="CP077062">
    <property type="protein sequence ID" value="QWZ09894.1"/>
    <property type="molecule type" value="Genomic_DNA"/>
</dbReference>
<dbReference type="PANTHER" id="PTHR43433">
    <property type="entry name" value="HYDROLASE, ALPHA/BETA FOLD FAMILY PROTEIN"/>
    <property type="match status" value="1"/>
</dbReference>
<proteinExistence type="predicted"/>
<dbReference type="Proteomes" id="UP000683575">
    <property type="component" value="Chromosome"/>
</dbReference>
<organism evidence="1 2">
    <name type="scientific">Nocardioides panacis</name>
    <dbReference type="NCBI Taxonomy" id="2849501"/>
    <lineage>
        <taxon>Bacteria</taxon>
        <taxon>Bacillati</taxon>
        <taxon>Actinomycetota</taxon>
        <taxon>Actinomycetes</taxon>
        <taxon>Propionibacteriales</taxon>
        <taxon>Nocardioidaceae</taxon>
        <taxon>Nocardioides</taxon>
    </lineage>
</organism>
<name>A0A975T2W6_9ACTN</name>
<keyword evidence="2" id="KW-1185">Reference proteome</keyword>
<keyword evidence="1" id="KW-0378">Hydrolase</keyword>
<gene>
    <name evidence="1" type="ORF">KRR39_09280</name>
</gene>
<accession>A0A975T2W6</accession>
<sequence>MTRVLLVPGLGLGAECFAPMLAASREAGAPAGAPTTTALVGGYGRRGGRDTSLAPAVLARQVLDRGDLGPASLVVALSAGCQVAAHLALLAPGRVTGLVLIGPTTDPRAATWPRLVRRWVRTARAEPLHQVPALLRQYRRTGLTAMARAMDVARHDRIEETLARVDCPVLVLRGAHDHISPEDWTRSLAQLPGTPDAVASTRRSVTLGGGAHMVPYTHGPAVAGHVDAFAAQLR</sequence>
<evidence type="ECO:0000313" key="1">
    <source>
        <dbReference type="EMBL" id="QWZ09894.1"/>
    </source>
</evidence>
<dbReference type="PANTHER" id="PTHR43433:SF5">
    <property type="entry name" value="AB HYDROLASE-1 DOMAIN-CONTAINING PROTEIN"/>
    <property type="match status" value="1"/>
</dbReference>
<protein>
    <submittedName>
        <fullName evidence="1">Alpha/beta hydrolase</fullName>
    </submittedName>
</protein>
<reference evidence="1" key="1">
    <citation type="submission" date="2021-06" db="EMBL/GenBank/DDBJ databases">
        <title>Complete genome sequence of Nocardioides sp. G188.</title>
        <authorList>
            <person name="Im W.-T."/>
        </authorList>
    </citation>
    <scope>NUCLEOTIDE SEQUENCE</scope>
    <source>
        <strain evidence="1">G188</strain>
    </source>
</reference>
<dbReference type="AlphaFoldDB" id="A0A975T2W6"/>
<dbReference type="InterPro" id="IPR050471">
    <property type="entry name" value="AB_hydrolase"/>
</dbReference>
<dbReference type="GO" id="GO:0016787">
    <property type="term" value="F:hydrolase activity"/>
    <property type="evidence" value="ECO:0007669"/>
    <property type="project" value="UniProtKB-KW"/>
</dbReference>
<evidence type="ECO:0000313" key="2">
    <source>
        <dbReference type="Proteomes" id="UP000683575"/>
    </source>
</evidence>
<dbReference type="KEGG" id="nps:KRR39_09280"/>